<dbReference type="Proteomes" id="UP000054279">
    <property type="component" value="Unassembled WGS sequence"/>
</dbReference>
<reference evidence="3 4" key="1">
    <citation type="submission" date="2014-06" db="EMBL/GenBank/DDBJ databases">
        <title>Evolutionary Origins and Diversification of the Mycorrhizal Mutualists.</title>
        <authorList>
            <consortium name="DOE Joint Genome Institute"/>
            <consortium name="Mycorrhizal Genomics Consortium"/>
            <person name="Kohler A."/>
            <person name="Kuo A."/>
            <person name="Nagy L.G."/>
            <person name="Floudas D."/>
            <person name="Copeland A."/>
            <person name="Barry K.W."/>
            <person name="Cichocki N."/>
            <person name="Veneault-Fourrey C."/>
            <person name="LaButti K."/>
            <person name="Lindquist E.A."/>
            <person name="Lipzen A."/>
            <person name="Lundell T."/>
            <person name="Morin E."/>
            <person name="Murat C."/>
            <person name="Riley R."/>
            <person name="Ohm R."/>
            <person name="Sun H."/>
            <person name="Tunlid A."/>
            <person name="Henrissat B."/>
            <person name="Grigoriev I.V."/>
            <person name="Hibbett D.S."/>
            <person name="Martin F."/>
        </authorList>
    </citation>
    <scope>NUCLEOTIDE SEQUENCE [LARGE SCALE GENOMIC DNA]</scope>
    <source>
        <strain evidence="3 4">SS14</strain>
    </source>
</reference>
<feature type="transmembrane region" description="Helical" evidence="1">
    <location>
        <begin position="126"/>
        <end position="145"/>
    </location>
</feature>
<keyword evidence="4" id="KW-1185">Reference proteome</keyword>
<keyword evidence="1" id="KW-0812">Transmembrane</keyword>
<dbReference type="AlphaFoldDB" id="A0A0C9W1X5"/>
<accession>A0A0C9W1X5</accession>
<evidence type="ECO:0000256" key="1">
    <source>
        <dbReference type="SAM" id="Phobius"/>
    </source>
</evidence>
<gene>
    <name evidence="3" type="ORF">M422DRAFT_251567</name>
</gene>
<dbReference type="HOGENOM" id="CLU_066676_0_0_1"/>
<feature type="transmembrane region" description="Helical" evidence="1">
    <location>
        <begin position="6"/>
        <end position="27"/>
    </location>
</feature>
<evidence type="ECO:0000313" key="3">
    <source>
        <dbReference type="EMBL" id="KIJ44946.1"/>
    </source>
</evidence>
<dbReference type="Pfam" id="PF20151">
    <property type="entry name" value="DUF6533"/>
    <property type="match status" value="1"/>
</dbReference>
<keyword evidence="1" id="KW-0472">Membrane</keyword>
<organism evidence="3 4">
    <name type="scientific">Sphaerobolus stellatus (strain SS14)</name>
    <dbReference type="NCBI Taxonomy" id="990650"/>
    <lineage>
        <taxon>Eukaryota</taxon>
        <taxon>Fungi</taxon>
        <taxon>Dikarya</taxon>
        <taxon>Basidiomycota</taxon>
        <taxon>Agaricomycotina</taxon>
        <taxon>Agaricomycetes</taxon>
        <taxon>Phallomycetidae</taxon>
        <taxon>Geastrales</taxon>
        <taxon>Sphaerobolaceae</taxon>
        <taxon>Sphaerobolus</taxon>
    </lineage>
</organism>
<feature type="domain" description="DUF6533" evidence="2">
    <location>
        <begin position="13"/>
        <end position="56"/>
    </location>
</feature>
<evidence type="ECO:0000259" key="2">
    <source>
        <dbReference type="Pfam" id="PF20151"/>
    </source>
</evidence>
<name>A0A0C9W1X5_SPHS4</name>
<proteinExistence type="predicted"/>
<evidence type="ECO:0000313" key="4">
    <source>
        <dbReference type="Proteomes" id="UP000054279"/>
    </source>
</evidence>
<dbReference type="EMBL" id="KN837114">
    <property type="protein sequence ID" value="KIJ44946.1"/>
    <property type="molecule type" value="Genomic_DNA"/>
</dbReference>
<protein>
    <recommendedName>
        <fullName evidence="2">DUF6533 domain-containing protein</fullName>
    </recommendedName>
</protein>
<dbReference type="InterPro" id="IPR045340">
    <property type="entry name" value="DUF6533"/>
</dbReference>
<feature type="transmembrane region" description="Helical" evidence="1">
    <location>
        <begin position="47"/>
        <end position="71"/>
    </location>
</feature>
<feature type="transmembrane region" description="Helical" evidence="1">
    <location>
        <begin position="165"/>
        <end position="185"/>
    </location>
</feature>
<keyword evidence="1" id="KW-1133">Transmembrane helix</keyword>
<sequence length="271" mass="30196">MGPSLALEFAFVCCSIAAFALLIWDHVITFGEEVSKIWMKKISGGSVLYLLLRYGTAVEKITIMLLASWYMNPHGQVLLSLRIAGLVADLLSETIVITVTLRKTFALRKNLNDRSSLSLLLLRDGTLYFGALLILSLADMLVLIFDHVPANVVGYNYWVVPYYTPVFRTIIICRFLLMLRTIYFFEDNDEKSHVASMKFASRVVGNLGTTLDFAGEGEAEDDIIYTRDPFTTGLTISEASGSTVEGNEVKITDDELDSASSYELQSQNEEV</sequence>
<feature type="transmembrane region" description="Helical" evidence="1">
    <location>
        <begin position="83"/>
        <end position="105"/>
    </location>
</feature>
<dbReference type="OrthoDB" id="3052633at2759"/>